<keyword evidence="5" id="KW-0411">Iron-sulfur</keyword>
<dbReference type="GO" id="GO:0008942">
    <property type="term" value="F:nitrite reductase [NAD(P)H] activity"/>
    <property type="evidence" value="ECO:0007669"/>
    <property type="project" value="InterPro"/>
</dbReference>
<evidence type="ECO:0000313" key="9">
    <source>
        <dbReference type="EMBL" id="SDY38861.1"/>
    </source>
</evidence>
<dbReference type="SUPFAM" id="SSF53800">
    <property type="entry name" value="Chelatase"/>
    <property type="match status" value="1"/>
</dbReference>
<evidence type="ECO:0000259" key="8">
    <source>
        <dbReference type="PROSITE" id="PS51296"/>
    </source>
</evidence>
<dbReference type="RefSeq" id="WP_092547517.1">
    <property type="nucleotide sequence ID" value="NZ_FNPZ01000001.1"/>
</dbReference>
<dbReference type="InterPro" id="IPR002762">
    <property type="entry name" value="CbiX-like"/>
</dbReference>
<dbReference type="PANTHER" id="PTHR33542:SF5">
    <property type="entry name" value="FERROCHELATASE CHE1"/>
    <property type="match status" value="1"/>
</dbReference>
<protein>
    <submittedName>
        <fullName evidence="9">Nitrite reductase [NAD(P)H], small subunit</fullName>
    </submittedName>
</protein>
<dbReference type="PROSITE" id="PS51296">
    <property type="entry name" value="RIESKE"/>
    <property type="match status" value="1"/>
</dbReference>
<evidence type="ECO:0000256" key="3">
    <source>
        <dbReference type="ARBA" id="ARBA00023002"/>
    </source>
</evidence>
<keyword evidence="10" id="KW-1185">Reference proteome</keyword>
<dbReference type="Gene3D" id="2.102.10.10">
    <property type="entry name" value="Rieske [2Fe-2S] iron-sulphur domain"/>
    <property type="match status" value="1"/>
</dbReference>
<evidence type="ECO:0000256" key="6">
    <source>
        <dbReference type="ARBA" id="ARBA00023063"/>
    </source>
</evidence>
<dbReference type="STRING" id="381665.SAMN05216554_0159"/>
<organism evidence="9 10">
    <name type="scientific">Herbiconiux ginsengi</name>
    <dbReference type="NCBI Taxonomy" id="381665"/>
    <lineage>
        <taxon>Bacteria</taxon>
        <taxon>Bacillati</taxon>
        <taxon>Actinomycetota</taxon>
        <taxon>Actinomycetes</taxon>
        <taxon>Micrococcales</taxon>
        <taxon>Microbacteriaceae</taxon>
        <taxon>Herbiconiux</taxon>
    </lineage>
</organism>
<evidence type="ECO:0000256" key="5">
    <source>
        <dbReference type="ARBA" id="ARBA00023014"/>
    </source>
</evidence>
<dbReference type="Proteomes" id="UP000198891">
    <property type="component" value="Unassembled WGS sequence"/>
</dbReference>
<dbReference type="GO" id="GO:0016829">
    <property type="term" value="F:lyase activity"/>
    <property type="evidence" value="ECO:0007669"/>
    <property type="project" value="UniProtKB-KW"/>
</dbReference>
<dbReference type="OrthoDB" id="7345302at2"/>
<dbReference type="NCBIfam" id="TIGR02378">
    <property type="entry name" value="nirD_assim_sml"/>
    <property type="match status" value="1"/>
</dbReference>
<evidence type="ECO:0000256" key="4">
    <source>
        <dbReference type="ARBA" id="ARBA00023004"/>
    </source>
</evidence>
<dbReference type="Gene3D" id="3.40.50.1400">
    <property type="match status" value="2"/>
</dbReference>
<dbReference type="GO" id="GO:0051537">
    <property type="term" value="F:2 iron, 2 sulfur cluster binding"/>
    <property type="evidence" value="ECO:0007669"/>
    <property type="project" value="UniProtKB-KW"/>
</dbReference>
<keyword evidence="2" id="KW-0479">Metal-binding</keyword>
<dbReference type="Pfam" id="PF01903">
    <property type="entry name" value="CbiX"/>
    <property type="match status" value="1"/>
</dbReference>
<evidence type="ECO:0000313" key="10">
    <source>
        <dbReference type="Proteomes" id="UP000198891"/>
    </source>
</evidence>
<evidence type="ECO:0000256" key="7">
    <source>
        <dbReference type="ARBA" id="ARBA00023239"/>
    </source>
</evidence>
<dbReference type="InterPro" id="IPR012748">
    <property type="entry name" value="Rieske-like_NirD"/>
</dbReference>
<keyword evidence="7" id="KW-0456">Lyase</keyword>
<sequence>MTLLDTGTISPSDRSGFWTAVCRRDQLEPLWGEAALVDGEQVALFLLPDGRVFAVSNADPATGAFVMSRGIVGSRGDRPTIASPLHKEVFDLETGECFTDATLRLPTRRVRDHDGRIEVARTTTLLAVSHGTSDPAGQAAVAGLVQAAREAHPELPISAGFVDVQQPDVAASLAAIPVAAPVAIVPLLLSAGYHVHVDLADAAADAEHGVALAPALGPDARLATVLARRLREAGLRDDDRVVLGAAGSTDAAAVADCYSMAGLLGIELEREVGVGFISAASPMLSTAVEATRLGRPGGRVLIATYLLAPGHFASLARAAGADVTSEPLLGDGAPPPELVDLVIDRYRSAFPQHAALERTAR</sequence>
<keyword evidence="1" id="KW-0001">2Fe-2S</keyword>
<dbReference type="InterPro" id="IPR036922">
    <property type="entry name" value="Rieske_2Fe-2S_sf"/>
</dbReference>
<dbReference type="PANTHER" id="PTHR33542">
    <property type="entry name" value="SIROHYDROCHLORIN FERROCHELATASE, CHLOROPLASTIC"/>
    <property type="match status" value="1"/>
</dbReference>
<dbReference type="CDD" id="cd03529">
    <property type="entry name" value="Rieske_NirD"/>
    <property type="match status" value="1"/>
</dbReference>
<keyword evidence="3" id="KW-0560">Oxidoreductase</keyword>
<proteinExistence type="predicted"/>
<dbReference type="PROSITE" id="PS51300">
    <property type="entry name" value="NIRD"/>
    <property type="match status" value="1"/>
</dbReference>
<dbReference type="GO" id="GO:0016705">
    <property type="term" value="F:oxidoreductase activity, acting on paired donors, with incorporation or reduction of molecular oxygen"/>
    <property type="evidence" value="ECO:0007669"/>
    <property type="project" value="UniProtKB-ARBA"/>
</dbReference>
<evidence type="ECO:0000256" key="1">
    <source>
        <dbReference type="ARBA" id="ARBA00022714"/>
    </source>
</evidence>
<keyword evidence="6" id="KW-0534">Nitrate assimilation</keyword>
<dbReference type="Pfam" id="PF13806">
    <property type="entry name" value="Rieske_2"/>
    <property type="match status" value="1"/>
</dbReference>
<dbReference type="SUPFAM" id="SSF50022">
    <property type="entry name" value="ISP domain"/>
    <property type="match status" value="1"/>
</dbReference>
<dbReference type="AlphaFoldDB" id="A0A1H3JG19"/>
<dbReference type="GO" id="GO:0004497">
    <property type="term" value="F:monooxygenase activity"/>
    <property type="evidence" value="ECO:0007669"/>
    <property type="project" value="UniProtKB-ARBA"/>
</dbReference>
<dbReference type="GO" id="GO:0046872">
    <property type="term" value="F:metal ion binding"/>
    <property type="evidence" value="ECO:0007669"/>
    <property type="project" value="UniProtKB-KW"/>
</dbReference>
<dbReference type="EMBL" id="FNPZ01000001">
    <property type="protein sequence ID" value="SDY38861.1"/>
    <property type="molecule type" value="Genomic_DNA"/>
</dbReference>
<dbReference type="InterPro" id="IPR017941">
    <property type="entry name" value="Rieske_2Fe-2S"/>
</dbReference>
<dbReference type="GO" id="GO:0042128">
    <property type="term" value="P:nitrate assimilation"/>
    <property type="evidence" value="ECO:0007669"/>
    <property type="project" value="UniProtKB-KW"/>
</dbReference>
<evidence type="ECO:0000256" key="2">
    <source>
        <dbReference type="ARBA" id="ARBA00022723"/>
    </source>
</evidence>
<dbReference type="InterPro" id="IPR050963">
    <property type="entry name" value="Sirohydro_Cobaltochel/CbiX"/>
</dbReference>
<reference evidence="9 10" key="1">
    <citation type="submission" date="2016-10" db="EMBL/GenBank/DDBJ databases">
        <authorList>
            <person name="de Groot N.N."/>
        </authorList>
    </citation>
    <scope>NUCLEOTIDE SEQUENCE [LARGE SCALE GENOMIC DNA]</scope>
    <source>
        <strain evidence="9 10">CGMCC 4.3491</strain>
    </source>
</reference>
<gene>
    <name evidence="9" type="ORF">SAMN05216554_0159</name>
</gene>
<feature type="domain" description="Rieske" evidence="8">
    <location>
        <begin position="19"/>
        <end position="119"/>
    </location>
</feature>
<keyword evidence="4" id="KW-0408">Iron</keyword>
<name>A0A1H3JG19_9MICO</name>
<accession>A0A1H3JG19</accession>